<dbReference type="HAMAP" id="MF_02122">
    <property type="entry name" value="DapD_type2"/>
    <property type="match status" value="1"/>
</dbReference>
<dbReference type="InterPro" id="IPR026586">
    <property type="entry name" value="Type2_DapD"/>
</dbReference>
<keyword evidence="4" id="KW-0220">Diaminopimelate biosynthesis</keyword>
<feature type="domain" description="2,3,4,5-tetrahydropyridine-2,6-dicarboxylate N-succinyltransferase middle" evidence="7">
    <location>
        <begin position="164"/>
        <end position="201"/>
    </location>
</feature>
<dbReference type="InterPro" id="IPR038361">
    <property type="entry name" value="THDPS_M_sf"/>
</dbReference>
<evidence type="ECO:0000256" key="6">
    <source>
        <dbReference type="ARBA" id="ARBA00023315"/>
    </source>
</evidence>
<keyword evidence="3" id="KW-0808">Transferase</keyword>
<evidence type="ECO:0000313" key="8">
    <source>
        <dbReference type="EMBL" id="MBZ7987918.1"/>
    </source>
</evidence>
<keyword evidence="5" id="KW-0457">Lysine biosynthesis</keyword>
<dbReference type="Gene3D" id="3.30.60.70">
    <property type="entry name" value="Trimeric LpxA-like enzymes"/>
    <property type="match status" value="1"/>
</dbReference>
<dbReference type="CDD" id="cd04649">
    <property type="entry name" value="LbH_THP_succinylT_putative"/>
    <property type="match status" value="1"/>
</dbReference>
<dbReference type="InterPro" id="IPR011004">
    <property type="entry name" value="Trimer_LpxA-like_sf"/>
</dbReference>
<reference evidence="8 9" key="1">
    <citation type="submission" date="2020-07" db="EMBL/GenBank/DDBJ databases">
        <title>Transfer of Campylobacter canadensis to the novel genus Avispirillum gen. nov., that also includes two novel species recovered from migratory waterfowl: Avispirillum anseris sp. nov. and Avispirillum brantae sp. nov.</title>
        <authorList>
            <person name="Miller W.G."/>
            <person name="Chapman M.H."/>
            <person name="Yee E."/>
            <person name="Inglis G.D."/>
        </authorList>
    </citation>
    <scope>NUCLEOTIDE SEQUENCE [LARGE SCALE GENOMIC DNA]</scope>
    <source>
        <strain evidence="8 9">L283</strain>
    </source>
</reference>
<sequence length="381" mass="42900">MNTSEFTLHCEQIQANKDFFKPLAFALGVASFGQISKKMIYIDFANVNYMQNYNTFSILFDVLKLARFKDESEFELELKKEDLEKILSYFQCFENDTNKHTNIEVFKTALKYIDKERFFLVVLNKDENPQSLSNVYIKLHLLSRNYKKPRELNLTKAFAIMPCLAWSDNRAYELEYLKENEIELKFSKTYPNIDYIDKFPRFLQSIIPQESVRITDSSKVRLGAHLAKGSTIMPGASYVNFNAGTLGAAMVEGRISSSVIVGEDTDIGGGASILGVLSGTDGSAISIGKRCLLGANSVTGICLGDDCVVDASVAVLSGMKFKLIFSEQLQKANPNFSFDKEYFKARELSNLNGLHFRQDSISGAMIVSFNQKLIQLNKDLH</sequence>
<dbReference type="InterPro" id="IPR032784">
    <property type="entry name" value="THDPS_M"/>
</dbReference>
<organism evidence="8 9">
    <name type="scientific">Campylobacter canadensis</name>
    <dbReference type="NCBI Taxonomy" id="449520"/>
    <lineage>
        <taxon>Bacteria</taxon>
        <taxon>Pseudomonadati</taxon>
        <taxon>Campylobacterota</taxon>
        <taxon>Epsilonproteobacteria</taxon>
        <taxon>Campylobacterales</taxon>
        <taxon>Campylobacteraceae</taxon>
        <taxon>Campylobacter</taxon>
    </lineage>
</organism>
<protein>
    <submittedName>
        <fullName evidence="8">Tetrahydrodipicolinate N-succinyltransferase N-terminal domain-containing protein</fullName>
    </submittedName>
</protein>
<evidence type="ECO:0000313" key="9">
    <source>
        <dbReference type="Proteomes" id="UP000786183"/>
    </source>
</evidence>
<dbReference type="Gene3D" id="2.160.10.10">
    <property type="entry name" value="Hexapeptide repeat proteins"/>
    <property type="match status" value="1"/>
</dbReference>
<evidence type="ECO:0000256" key="4">
    <source>
        <dbReference type="ARBA" id="ARBA00022915"/>
    </source>
</evidence>
<gene>
    <name evidence="8" type="ORF">AVCANL283_07400</name>
</gene>
<comment type="caution">
    <text evidence="8">The sequence shown here is derived from an EMBL/GenBank/DDBJ whole genome shotgun (WGS) entry which is preliminary data.</text>
</comment>
<keyword evidence="2" id="KW-0028">Amino-acid biosynthesis</keyword>
<accession>A0ABS7WT13</accession>
<evidence type="ECO:0000256" key="2">
    <source>
        <dbReference type="ARBA" id="ARBA00022605"/>
    </source>
</evidence>
<dbReference type="InterPro" id="IPR001451">
    <property type="entry name" value="Hexapep"/>
</dbReference>
<dbReference type="Proteomes" id="UP000786183">
    <property type="component" value="Unassembled WGS sequence"/>
</dbReference>
<name>A0ABS7WT13_9BACT</name>
<dbReference type="Pfam" id="PF14602">
    <property type="entry name" value="Hexapep_2"/>
    <property type="match status" value="1"/>
</dbReference>
<evidence type="ECO:0000256" key="5">
    <source>
        <dbReference type="ARBA" id="ARBA00023154"/>
    </source>
</evidence>
<evidence type="ECO:0000259" key="7">
    <source>
        <dbReference type="Pfam" id="PF14789"/>
    </source>
</evidence>
<dbReference type="Gene3D" id="3.30.70.2010">
    <property type="match status" value="1"/>
</dbReference>
<dbReference type="SUPFAM" id="SSF51161">
    <property type="entry name" value="Trimeric LpxA-like enzymes"/>
    <property type="match status" value="1"/>
</dbReference>
<dbReference type="EMBL" id="JACGBB010000019">
    <property type="protein sequence ID" value="MBZ7987918.1"/>
    <property type="molecule type" value="Genomic_DNA"/>
</dbReference>
<evidence type="ECO:0000256" key="3">
    <source>
        <dbReference type="ARBA" id="ARBA00022679"/>
    </source>
</evidence>
<keyword evidence="1" id="KW-0963">Cytoplasm</keyword>
<keyword evidence="9" id="KW-1185">Reference proteome</keyword>
<dbReference type="Pfam" id="PF14789">
    <property type="entry name" value="THDPS_M"/>
    <property type="match status" value="1"/>
</dbReference>
<dbReference type="Pfam" id="PF14790">
    <property type="entry name" value="THDPS_N"/>
    <property type="match status" value="1"/>
</dbReference>
<dbReference type="RefSeq" id="WP_172232846.1">
    <property type="nucleotide sequence ID" value="NZ_CP035946.1"/>
</dbReference>
<evidence type="ECO:0000256" key="1">
    <source>
        <dbReference type="ARBA" id="ARBA00022490"/>
    </source>
</evidence>
<proteinExistence type="inferred from homology"/>
<keyword evidence="6" id="KW-0012">Acyltransferase</keyword>